<accession>A0A427YRC1</accession>
<evidence type="ECO:0000313" key="2">
    <source>
        <dbReference type="EMBL" id="RSH93620.1"/>
    </source>
</evidence>
<feature type="chain" id="PRO_5019322554" evidence="1">
    <location>
        <begin position="21"/>
        <end position="168"/>
    </location>
</feature>
<dbReference type="Proteomes" id="UP000279259">
    <property type="component" value="Unassembled WGS sequence"/>
</dbReference>
<gene>
    <name evidence="2" type="ORF">EHS25_006266</name>
</gene>
<name>A0A427YRC1_9TREE</name>
<evidence type="ECO:0000256" key="1">
    <source>
        <dbReference type="SAM" id="SignalP"/>
    </source>
</evidence>
<protein>
    <submittedName>
        <fullName evidence="2">Uncharacterized protein</fullName>
    </submittedName>
</protein>
<dbReference type="AlphaFoldDB" id="A0A427YRC1"/>
<dbReference type="EMBL" id="RSCD01000003">
    <property type="protein sequence ID" value="RSH93620.1"/>
    <property type="molecule type" value="Genomic_DNA"/>
</dbReference>
<feature type="signal peptide" evidence="1">
    <location>
        <begin position="1"/>
        <end position="20"/>
    </location>
</feature>
<organism evidence="2 3">
    <name type="scientific">Saitozyma podzolica</name>
    <dbReference type="NCBI Taxonomy" id="1890683"/>
    <lineage>
        <taxon>Eukaryota</taxon>
        <taxon>Fungi</taxon>
        <taxon>Dikarya</taxon>
        <taxon>Basidiomycota</taxon>
        <taxon>Agaricomycotina</taxon>
        <taxon>Tremellomycetes</taxon>
        <taxon>Tremellales</taxon>
        <taxon>Trimorphomycetaceae</taxon>
        <taxon>Saitozyma</taxon>
    </lineage>
</organism>
<reference evidence="2 3" key="1">
    <citation type="submission" date="2018-11" db="EMBL/GenBank/DDBJ databases">
        <title>Genome sequence of Saitozyma podzolica DSM 27192.</title>
        <authorList>
            <person name="Aliyu H."/>
            <person name="Gorte O."/>
            <person name="Ochsenreither K."/>
        </authorList>
    </citation>
    <scope>NUCLEOTIDE SEQUENCE [LARGE SCALE GENOMIC DNA]</scope>
    <source>
        <strain evidence="2 3">DSM 27192</strain>
    </source>
</reference>
<dbReference type="OrthoDB" id="10287276at2759"/>
<proteinExistence type="predicted"/>
<comment type="caution">
    <text evidence="2">The sequence shown here is derived from an EMBL/GenBank/DDBJ whole genome shotgun (WGS) entry which is preliminary data.</text>
</comment>
<keyword evidence="1" id="KW-0732">Signal</keyword>
<evidence type="ECO:0000313" key="3">
    <source>
        <dbReference type="Proteomes" id="UP000279259"/>
    </source>
</evidence>
<sequence length="168" mass="18948">MIVSLIRLSAVLAVLGHVTAVPTRAADPRSFQNGDSDVQCYFTCPSLDGYTLDTSTATNSYYAGYQVSAQVCQYDLTSDPTNQDEVIRCRYNTATGEVFIKDYRNDLCPDNAPVAGCGDTYENSNIYFKRSIRGRRGIPLTAAQKRIRQLQWKPRRRQPKLPKLSRRQ</sequence>
<keyword evidence="3" id="KW-1185">Reference proteome</keyword>